<proteinExistence type="predicted"/>
<dbReference type="Pfam" id="PF11518">
    <property type="entry name" value="DUF3221"/>
    <property type="match status" value="1"/>
</dbReference>
<dbReference type="InterPro" id="IPR012340">
    <property type="entry name" value="NA-bd_OB-fold"/>
</dbReference>
<protein>
    <submittedName>
        <fullName evidence="1">DUF3221 domain-containing protein</fullName>
    </submittedName>
</protein>
<sequence length="112" mass="12770">MKKFKIITFMILIFLIIAGCGEEETETEGYILKVEEERVLLAENISFKEYTEMKDLSVDELTFLEPVPNLIYLSYNKTGDFKKGDKVSVTILGNELTSLPAHAKASKIKKFE</sequence>
<evidence type="ECO:0000313" key="2">
    <source>
        <dbReference type="Proteomes" id="UP001342826"/>
    </source>
</evidence>
<accession>A0ABU6P077</accession>
<reference evidence="1 2" key="1">
    <citation type="submission" date="2023-03" db="EMBL/GenBank/DDBJ databases">
        <title>Bacillus Genome Sequencing.</title>
        <authorList>
            <person name="Dunlap C."/>
        </authorList>
    </citation>
    <scope>NUCLEOTIDE SEQUENCE [LARGE SCALE GENOMIC DNA]</scope>
    <source>
        <strain evidence="1 2">NRS-1717</strain>
    </source>
</reference>
<evidence type="ECO:0000313" key="1">
    <source>
        <dbReference type="EMBL" id="MED4402691.1"/>
    </source>
</evidence>
<dbReference type="PROSITE" id="PS51257">
    <property type="entry name" value="PROKAR_LIPOPROTEIN"/>
    <property type="match status" value="1"/>
</dbReference>
<dbReference type="EMBL" id="JARTFS010000012">
    <property type="protein sequence ID" value="MED4402691.1"/>
    <property type="molecule type" value="Genomic_DNA"/>
</dbReference>
<comment type="caution">
    <text evidence="1">The sequence shown here is derived from an EMBL/GenBank/DDBJ whole genome shotgun (WGS) entry which is preliminary data.</text>
</comment>
<keyword evidence="2" id="KW-1185">Reference proteome</keyword>
<organism evidence="1 2">
    <name type="scientific">Metabacillus fastidiosus</name>
    <dbReference type="NCBI Taxonomy" id="1458"/>
    <lineage>
        <taxon>Bacteria</taxon>
        <taxon>Bacillati</taxon>
        <taxon>Bacillota</taxon>
        <taxon>Bacilli</taxon>
        <taxon>Bacillales</taxon>
        <taxon>Bacillaceae</taxon>
        <taxon>Metabacillus</taxon>
    </lineage>
</organism>
<gene>
    <name evidence="1" type="ORF">P9271_15340</name>
</gene>
<dbReference type="Gene3D" id="2.40.50.140">
    <property type="entry name" value="Nucleic acid-binding proteins"/>
    <property type="match status" value="1"/>
</dbReference>
<dbReference type="InterPro" id="IPR021598">
    <property type="entry name" value="DUF3221"/>
</dbReference>
<dbReference type="Proteomes" id="UP001342826">
    <property type="component" value="Unassembled WGS sequence"/>
</dbReference>
<dbReference type="RefSeq" id="WP_328015500.1">
    <property type="nucleotide sequence ID" value="NZ_JARTFS010000012.1"/>
</dbReference>
<name>A0ABU6P077_9BACI</name>